<dbReference type="STRING" id="1440762.Y882_08345"/>
<dbReference type="PANTHER" id="PTHR30329:SF21">
    <property type="entry name" value="LIPOPROTEIN YIAD-RELATED"/>
    <property type="match status" value="1"/>
</dbReference>
<evidence type="ECO:0000256" key="2">
    <source>
        <dbReference type="ARBA" id="ARBA00023136"/>
    </source>
</evidence>
<dbReference type="CDD" id="cd07185">
    <property type="entry name" value="OmpA_C-like"/>
    <property type="match status" value="1"/>
</dbReference>
<gene>
    <name evidence="6" type="ORF">Y882_08345</name>
</gene>
<keyword evidence="2 4" id="KW-0472">Membrane</keyword>
<dbReference type="SUPFAM" id="SSF103088">
    <property type="entry name" value="OmpA-like"/>
    <property type="match status" value="1"/>
</dbReference>
<dbReference type="EMBL" id="JPLA01000022">
    <property type="protein sequence ID" value="KLD64084.1"/>
    <property type="molecule type" value="Genomic_DNA"/>
</dbReference>
<comment type="caution">
    <text evidence="6">The sequence shown here is derived from an EMBL/GenBank/DDBJ whole genome shotgun (WGS) entry which is preliminary data.</text>
</comment>
<dbReference type="RefSeq" id="WP_046971503.1">
    <property type="nucleotide sequence ID" value="NZ_JPLA01000022.1"/>
</dbReference>
<sequence>MKRYLLTAGLVGLLGGCASHSARDSLNIQDPTVLQAGFDAQQGMAAGAPTKEWLDQYGHMDAGTMLPRLQERWNALGPKDNSYARAKAQCWIDTTKDERAKHNQWGFVQEAMGEADRLITGMESGKDNSRDNTKLRTAAIIRPDLWKQLRSDERSVKDEDDCGQVERILACQEVELMHAGHDAWRRSFDAAESRANKVKQTLDGVTSTVRSCSAKKTGGADVARAVSIKHFKVDALFRFNSGDEAGLLPEGRAELDRYSRELGGKVSSIDRVEVIGYTDRLGGPAYNQSLSNRRAETVERYLQKQLATPLPITHRGEGASNPMVSCTDRNRDALIKCLAPNRRVDVHVYSAE</sequence>
<organism evidence="6 7">
    <name type="scientific">Dyella japonica DSM 16301</name>
    <dbReference type="NCBI Taxonomy" id="1440762"/>
    <lineage>
        <taxon>Bacteria</taxon>
        <taxon>Pseudomonadati</taxon>
        <taxon>Pseudomonadota</taxon>
        <taxon>Gammaproteobacteria</taxon>
        <taxon>Lysobacterales</taxon>
        <taxon>Rhodanobacteraceae</taxon>
        <taxon>Dyella</taxon>
    </lineage>
</organism>
<dbReference type="PROSITE" id="PS51257">
    <property type="entry name" value="PROKAR_LIPOPROTEIN"/>
    <property type="match status" value="1"/>
</dbReference>
<evidence type="ECO:0000313" key="7">
    <source>
        <dbReference type="Proteomes" id="UP000035481"/>
    </source>
</evidence>
<dbReference type="InterPro" id="IPR006664">
    <property type="entry name" value="OMP_bac"/>
</dbReference>
<reference evidence="6 7" key="1">
    <citation type="journal article" date="2015" name="Antonie Van Leeuwenhoek">
        <title>A phylogenomic and molecular marker based taxonomic framework for the order Xanthomonadales: proposal to transfer the families Algiphilaceae and Solimonadaceae to the order Nevskiales ord. nov. and to create a new family within the order Xanthomonadales, the family Rhodanobacteraceae fam. nov., containing the genus Rhodanobacter and its closest relatives.</title>
        <authorList>
            <person name="Naushad S."/>
            <person name="Adeolu M."/>
            <person name="Wong S."/>
            <person name="Sohail M."/>
            <person name="Schellhorn H.E."/>
            <person name="Gupta R.S."/>
        </authorList>
    </citation>
    <scope>NUCLEOTIDE SEQUENCE [LARGE SCALE GENOMIC DNA]</scope>
    <source>
        <strain evidence="6 7">DSM 16301</strain>
    </source>
</reference>
<dbReference type="AlphaFoldDB" id="A0A0G9H4C2"/>
<comment type="subcellular location">
    <subcellularLocation>
        <location evidence="1">Cell outer membrane</location>
    </subcellularLocation>
</comment>
<dbReference type="Gene3D" id="3.30.1330.60">
    <property type="entry name" value="OmpA-like domain"/>
    <property type="match status" value="1"/>
</dbReference>
<keyword evidence="3" id="KW-0998">Cell outer membrane</keyword>
<dbReference type="PRINTS" id="PR01021">
    <property type="entry name" value="OMPADOMAIN"/>
</dbReference>
<dbReference type="Pfam" id="PF00691">
    <property type="entry name" value="OmpA"/>
    <property type="match status" value="1"/>
</dbReference>
<feature type="domain" description="OmpA-like" evidence="5">
    <location>
        <begin position="224"/>
        <end position="352"/>
    </location>
</feature>
<dbReference type="Proteomes" id="UP000035481">
    <property type="component" value="Unassembled WGS sequence"/>
</dbReference>
<dbReference type="InterPro" id="IPR036737">
    <property type="entry name" value="OmpA-like_sf"/>
</dbReference>
<evidence type="ECO:0000256" key="1">
    <source>
        <dbReference type="ARBA" id="ARBA00004442"/>
    </source>
</evidence>
<dbReference type="InterPro" id="IPR006665">
    <property type="entry name" value="OmpA-like"/>
</dbReference>
<dbReference type="PATRIC" id="fig|1440762.4.peg.1166"/>
<evidence type="ECO:0000259" key="5">
    <source>
        <dbReference type="PROSITE" id="PS51123"/>
    </source>
</evidence>
<proteinExistence type="predicted"/>
<protein>
    <recommendedName>
        <fullName evidence="5">OmpA-like domain-containing protein</fullName>
    </recommendedName>
</protein>
<dbReference type="PROSITE" id="PS51123">
    <property type="entry name" value="OMPA_2"/>
    <property type="match status" value="1"/>
</dbReference>
<evidence type="ECO:0000313" key="6">
    <source>
        <dbReference type="EMBL" id="KLD64084.1"/>
    </source>
</evidence>
<dbReference type="PANTHER" id="PTHR30329">
    <property type="entry name" value="STATOR ELEMENT OF FLAGELLAR MOTOR COMPLEX"/>
    <property type="match status" value="1"/>
</dbReference>
<evidence type="ECO:0000256" key="3">
    <source>
        <dbReference type="ARBA" id="ARBA00023237"/>
    </source>
</evidence>
<dbReference type="InterPro" id="IPR050330">
    <property type="entry name" value="Bact_OuterMem_StrucFunc"/>
</dbReference>
<dbReference type="GO" id="GO:0009279">
    <property type="term" value="C:cell outer membrane"/>
    <property type="evidence" value="ECO:0007669"/>
    <property type="project" value="UniProtKB-SubCell"/>
</dbReference>
<accession>A0A0G9H4C2</accession>
<name>A0A0G9H4C2_9GAMM</name>
<evidence type="ECO:0000256" key="4">
    <source>
        <dbReference type="PROSITE-ProRule" id="PRU00473"/>
    </source>
</evidence>